<dbReference type="PANTHER" id="PTHR43310:SF4">
    <property type="entry name" value="AFR304WP"/>
    <property type="match status" value="1"/>
</dbReference>
<dbReference type="Gene3D" id="2.60.120.10">
    <property type="entry name" value="Jelly Rolls"/>
    <property type="match status" value="1"/>
</dbReference>
<gene>
    <name evidence="5" type="ORF">PGLA1383_LOCUS51205</name>
</gene>
<dbReference type="EMBL" id="CAJNNV010031317">
    <property type="protein sequence ID" value="CAE8635611.1"/>
    <property type="molecule type" value="Genomic_DNA"/>
</dbReference>
<accession>A0A813HCG7</accession>
<dbReference type="InterPro" id="IPR014710">
    <property type="entry name" value="RmlC-like_jellyroll"/>
</dbReference>
<feature type="signal peptide" evidence="2">
    <location>
        <begin position="1"/>
        <end position="22"/>
    </location>
</feature>
<comment type="caution">
    <text evidence="5">The sequence shown here is derived from an EMBL/GenBank/DDBJ whole genome shotgun (WGS) entry which is preliminary data.</text>
</comment>
<keyword evidence="2" id="KW-0732">Signal</keyword>
<feature type="chain" id="PRO_5032806431" evidence="2">
    <location>
        <begin position="23"/>
        <end position="380"/>
    </location>
</feature>
<dbReference type="InterPro" id="IPR036513">
    <property type="entry name" value="STAS_dom_sf"/>
</dbReference>
<feature type="compositionally biased region" description="Low complexity" evidence="1">
    <location>
        <begin position="266"/>
        <end position="287"/>
    </location>
</feature>
<evidence type="ECO:0000259" key="4">
    <source>
        <dbReference type="PROSITE" id="PS50801"/>
    </source>
</evidence>
<dbReference type="SUPFAM" id="SSF51206">
    <property type="entry name" value="cAMP-binding domain-like"/>
    <property type="match status" value="1"/>
</dbReference>
<dbReference type="SUPFAM" id="SSF52091">
    <property type="entry name" value="SpoIIaa-like"/>
    <property type="match status" value="1"/>
</dbReference>
<organism evidence="5 6">
    <name type="scientific">Polarella glacialis</name>
    <name type="common">Dinoflagellate</name>
    <dbReference type="NCBI Taxonomy" id="89957"/>
    <lineage>
        <taxon>Eukaryota</taxon>
        <taxon>Sar</taxon>
        <taxon>Alveolata</taxon>
        <taxon>Dinophyceae</taxon>
        <taxon>Suessiales</taxon>
        <taxon>Suessiaceae</taxon>
        <taxon>Polarella</taxon>
    </lineage>
</organism>
<dbReference type="AlphaFoldDB" id="A0A813HCG7"/>
<dbReference type="InterPro" id="IPR052706">
    <property type="entry name" value="Membrane-Transporter-like"/>
</dbReference>
<dbReference type="OrthoDB" id="409725at2759"/>
<dbReference type="InterPro" id="IPR002645">
    <property type="entry name" value="STAS_dom"/>
</dbReference>
<evidence type="ECO:0000313" key="5">
    <source>
        <dbReference type="EMBL" id="CAE8635611.1"/>
    </source>
</evidence>
<reference evidence="5" key="1">
    <citation type="submission" date="2021-02" db="EMBL/GenBank/DDBJ databases">
        <authorList>
            <person name="Dougan E. K."/>
            <person name="Rhodes N."/>
            <person name="Thang M."/>
            <person name="Chan C."/>
        </authorList>
    </citation>
    <scope>NUCLEOTIDE SEQUENCE</scope>
</reference>
<dbReference type="Gene3D" id="3.30.750.24">
    <property type="entry name" value="STAS domain"/>
    <property type="match status" value="1"/>
</dbReference>
<dbReference type="Pfam" id="PF01740">
    <property type="entry name" value="STAS"/>
    <property type="match status" value="1"/>
</dbReference>
<evidence type="ECO:0000259" key="3">
    <source>
        <dbReference type="PROSITE" id="PS50042"/>
    </source>
</evidence>
<dbReference type="InterPro" id="IPR018490">
    <property type="entry name" value="cNMP-bd_dom_sf"/>
</dbReference>
<dbReference type="PROSITE" id="PS50042">
    <property type="entry name" value="CNMP_BINDING_3"/>
    <property type="match status" value="1"/>
</dbReference>
<proteinExistence type="predicted"/>
<dbReference type="InterPro" id="IPR000595">
    <property type="entry name" value="cNMP-bd_dom"/>
</dbReference>
<evidence type="ECO:0000256" key="2">
    <source>
        <dbReference type="SAM" id="SignalP"/>
    </source>
</evidence>
<sequence length="380" mass="41930">MEGLLVGVLCACFAFAVQSGRSDPVESAYYPGHGMRSRKMRSLADIQVLAQELGQAVFIVRLRGPLFFGNAHALPRRFHGLSCPSVVLDFQGVVAIDASAWGQLDSVADYLSNRKIELICSGLPEKLLVRAQRGHHLQDARISCNLTSALEDIEQQILDRADRSLQGQLVRRDVFQRPALCRTPLAPSEADCEFFERVCSELLSGSESALNNNSSNNSNNNNNSLRSFFDFEHVASGSVLWTPGEAADFAFLLVRGHVGVRNSHYNNNSNNSNNNNNNNDNNNNSNNCERAGGRADDAGVFAEASFPGQFTGELGLFTGEARENTIVATEDLWMWTVTRASLLRMQTESLQLAFALQSITLRYASHRMYRSMLDGHLHSV</sequence>
<protein>
    <submittedName>
        <fullName evidence="5">Uncharacterized protein</fullName>
    </submittedName>
</protein>
<feature type="region of interest" description="Disordered" evidence="1">
    <location>
        <begin position="264"/>
        <end position="292"/>
    </location>
</feature>
<feature type="domain" description="STAS" evidence="4">
    <location>
        <begin position="57"/>
        <end position="127"/>
    </location>
</feature>
<dbReference type="PROSITE" id="PS50801">
    <property type="entry name" value="STAS"/>
    <property type="match status" value="1"/>
</dbReference>
<dbReference type="PANTHER" id="PTHR43310">
    <property type="entry name" value="SULFATE TRANSPORTER YBAR-RELATED"/>
    <property type="match status" value="1"/>
</dbReference>
<dbReference type="CDD" id="cd07042">
    <property type="entry name" value="STAS_SulP_like_sulfate_transporter"/>
    <property type="match status" value="1"/>
</dbReference>
<evidence type="ECO:0000313" key="6">
    <source>
        <dbReference type="Proteomes" id="UP000654075"/>
    </source>
</evidence>
<name>A0A813HCG7_POLGL</name>
<dbReference type="CDD" id="cd00038">
    <property type="entry name" value="CAP_ED"/>
    <property type="match status" value="1"/>
</dbReference>
<evidence type="ECO:0000256" key="1">
    <source>
        <dbReference type="SAM" id="MobiDB-lite"/>
    </source>
</evidence>
<keyword evidence="6" id="KW-1185">Reference proteome</keyword>
<feature type="domain" description="Cyclic nucleotide-binding" evidence="3">
    <location>
        <begin position="308"/>
        <end position="345"/>
    </location>
</feature>
<dbReference type="Proteomes" id="UP000654075">
    <property type="component" value="Unassembled WGS sequence"/>
</dbReference>